<name>B8MRZ1_TALSN</name>
<dbReference type="OMA" id="DENANWK"/>
<evidence type="ECO:0000313" key="9">
    <source>
        <dbReference type="EMBL" id="EED13427.1"/>
    </source>
</evidence>
<evidence type="ECO:0000256" key="5">
    <source>
        <dbReference type="ARBA" id="ARBA00022777"/>
    </source>
</evidence>
<keyword evidence="6" id="KW-0067">ATP-binding</keyword>
<dbReference type="Proteomes" id="UP000001745">
    <property type="component" value="Unassembled WGS sequence"/>
</dbReference>
<proteinExistence type="predicted"/>
<dbReference type="RefSeq" id="XP_002487538.1">
    <property type="nucleotide sequence ID" value="XM_002487493.1"/>
</dbReference>
<keyword evidence="3" id="KW-0808">Transferase</keyword>
<dbReference type="InterPro" id="IPR051334">
    <property type="entry name" value="SRPK"/>
</dbReference>
<dbReference type="GO" id="GO:0005524">
    <property type="term" value="F:ATP binding"/>
    <property type="evidence" value="ECO:0007669"/>
    <property type="project" value="UniProtKB-KW"/>
</dbReference>
<dbReference type="InterPro" id="IPR011009">
    <property type="entry name" value="Kinase-like_dom_sf"/>
</dbReference>
<dbReference type="HOGENOM" id="CLU_000288_81_1_1"/>
<dbReference type="InParanoid" id="B8MRZ1"/>
<comment type="catalytic activity">
    <reaction evidence="7">
        <text>L-threonyl-[protein] + ATP = O-phospho-L-threonyl-[protein] + ADP + H(+)</text>
        <dbReference type="Rhea" id="RHEA:46608"/>
        <dbReference type="Rhea" id="RHEA-COMP:11060"/>
        <dbReference type="Rhea" id="RHEA-COMP:11605"/>
        <dbReference type="ChEBI" id="CHEBI:15378"/>
        <dbReference type="ChEBI" id="CHEBI:30013"/>
        <dbReference type="ChEBI" id="CHEBI:30616"/>
        <dbReference type="ChEBI" id="CHEBI:61977"/>
        <dbReference type="ChEBI" id="CHEBI:456216"/>
        <dbReference type="EC" id="2.7.11.1"/>
    </reaction>
</comment>
<comment type="catalytic activity">
    <reaction evidence="8">
        <text>L-seryl-[protein] + ATP = O-phospho-L-seryl-[protein] + ADP + H(+)</text>
        <dbReference type="Rhea" id="RHEA:17989"/>
        <dbReference type="Rhea" id="RHEA-COMP:9863"/>
        <dbReference type="Rhea" id="RHEA-COMP:11604"/>
        <dbReference type="ChEBI" id="CHEBI:15378"/>
        <dbReference type="ChEBI" id="CHEBI:29999"/>
        <dbReference type="ChEBI" id="CHEBI:30616"/>
        <dbReference type="ChEBI" id="CHEBI:83421"/>
        <dbReference type="ChEBI" id="CHEBI:456216"/>
        <dbReference type="EC" id="2.7.11.1"/>
    </reaction>
</comment>
<dbReference type="EC" id="2.7.11.1" evidence="1"/>
<evidence type="ECO:0000256" key="7">
    <source>
        <dbReference type="ARBA" id="ARBA00047899"/>
    </source>
</evidence>
<evidence type="ECO:0000256" key="8">
    <source>
        <dbReference type="ARBA" id="ARBA00048679"/>
    </source>
</evidence>
<evidence type="ECO:0000256" key="4">
    <source>
        <dbReference type="ARBA" id="ARBA00022741"/>
    </source>
</evidence>
<sequence>MASQPNLVPREFPTPGFVKLNHSEKIEEETLPFYEHQPDHEMAISEHLKNSNHHFGKQLVRLVMDSFEVVGPQGKHTCLLYQPLGMNLAEFRNWFPDNKFPKGLFQRTIQLVLISVAFTHQNNEDEMKHPIARKVLPDCNIYYSRPMLVNEALCVLFDLGEARLGIQNQNGDIMPGMDWDCEVDIWSGGIMEDRILDDEQHLTEIFSLLGTPPPEFLIRNDNCFKYWDKQGNWKGNITIPEQSLEMRFGQYDGEDKEPFLNFLRRILRWLPEERPTAEELTYDDFLMQPLLVASGLCLASLTRLIEE</sequence>
<dbReference type="STRING" id="441959.B8MRZ1"/>
<evidence type="ECO:0000256" key="2">
    <source>
        <dbReference type="ARBA" id="ARBA00022527"/>
    </source>
</evidence>
<dbReference type="VEuPathDB" id="FungiDB:TSTA_059150"/>
<dbReference type="GO" id="GO:0000245">
    <property type="term" value="P:spliceosomal complex assembly"/>
    <property type="evidence" value="ECO:0007669"/>
    <property type="project" value="TreeGrafter"/>
</dbReference>
<keyword evidence="10" id="KW-1185">Reference proteome</keyword>
<dbReference type="GO" id="GO:0004674">
    <property type="term" value="F:protein serine/threonine kinase activity"/>
    <property type="evidence" value="ECO:0007669"/>
    <property type="project" value="UniProtKB-KW"/>
</dbReference>
<dbReference type="AlphaFoldDB" id="B8MRZ1"/>
<dbReference type="GeneID" id="8107385"/>
<dbReference type="eggNOG" id="KOG1290">
    <property type="taxonomic scope" value="Eukaryota"/>
</dbReference>
<dbReference type="EMBL" id="EQ962659">
    <property type="protein sequence ID" value="EED13427.1"/>
    <property type="molecule type" value="Genomic_DNA"/>
</dbReference>
<dbReference type="PhylomeDB" id="B8MRZ1"/>
<evidence type="ECO:0000256" key="1">
    <source>
        <dbReference type="ARBA" id="ARBA00012513"/>
    </source>
</evidence>
<dbReference type="SUPFAM" id="SSF56112">
    <property type="entry name" value="Protein kinase-like (PK-like)"/>
    <property type="match status" value="1"/>
</dbReference>
<gene>
    <name evidence="9" type="ORF">TSTA_059150</name>
</gene>
<keyword evidence="2" id="KW-0723">Serine/threonine-protein kinase</keyword>
<organism evidence="9 10">
    <name type="scientific">Talaromyces stipitatus (strain ATCC 10500 / CBS 375.48 / QM 6759 / NRRL 1006)</name>
    <name type="common">Penicillium stipitatum</name>
    <dbReference type="NCBI Taxonomy" id="441959"/>
    <lineage>
        <taxon>Eukaryota</taxon>
        <taxon>Fungi</taxon>
        <taxon>Dikarya</taxon>
        <taxon>Ascomycota</taxon>
        <taxon>Pezizomycotina</taxon>
        <taxon>Eurotiomycetes</taxon>
        <taxon>Eurotiomycetidae</taxon>
        <taxon>Eurotiales</taxon>
        <taxon>Trichocomaceae</taxon>
        <taxon>Talaromyces</taxon>
        <taxon>Talaromyces sect. Talaromyces</taxon>
    </lineage>
</organism>
<dbReference type="OrthoDB" id="4223299at2759"/>
<keyword evidence="5" id="KW-0418">Kinase</keyword>
<dbReference type="Gene3D" id="3.30.200.20">
    <property type="entry name" value="Phosphorylase Kinase, domain 1"/>
    <property type="match status" value="1"/>
</dbReference>
<dbReference type="Gene3D" id="1.10.510.10">
    <property type="entry name" value="Transferase(Phosphotransferase) domain 1"/>
    <property type="match status" value="1"/>
</dbReference>
<protein>
    <recommendedName>
        <fullName evidence="1">non-specific serine/threonine protein kinase</fullName>
        <ecNumber evidence="1">2.7.11.1</ecNumber>
    </recommendedName>
</protein>
<keyword evidence="4" id="KW-0547">Nucleotide-binding</keyword>
<dbReference type="GO" id="GO:0050684">
    <property type="term" value="P:regulation of mRNA processing"/>
    <property type="evidence" value="ECO:0007669"/>
    <property type="project" value="TreeGrafter"/>
</dbReference>
<evidence type="ECO:0000256" key="6">
    <source>
        <dbReference type="ARBA" id="ARBA00022840"/>
    </source>
</evidence>
<evidence type="ECO:0000256" key="3">
    <source>
        <dbReference type="ARBA" id="ARBA00022679"/>
    </source>
</evidence>
<evidence type="ECO:0000313" key="10">
    <source>
        <dbReference type="Proteomes" id="UP000001745"/>
    </source>
</evidence>
<reference evidence="10" key="1">
    <citation type="journal article" date="2015" name="Genome Announc.">
        <title>Genome sequence of the AIDS-associated pathogen Penicillium marneffei (ATCC18224) and its near taxonomic relative Talaromyces stipitatus (ATCC10500).</title>
        <authorList>
            <person name="Nierman W.C."/>
            <person name="Fedorova-Abrams N.D."/>
            <person name="Andrianopoulos A."/>
        </authorList>
    </citation>
    <scope>NUCLEOTIDE SEQUENCE [LARGE SCALE GENOMIC DNA]</scope>
    <source>
        <strain evidence="10">ATCC 10500 / CBS 375.48 / QM 6759 / NRRL 1006</strain>
    </source>
</reference>
<dbReference type="PANTHER" id="PTHR47634:SF9">
    <property type="entry name" value="PROTEIN KINASE DOMAIN-CONTAINING PROTEIN-RELATED"/>
    <property type="match status" value="1"/>
</dbReference>
<accession>B8MRZ1</accession>
<dbReference type="PANTHER" id="PTHR47634">
    <property type="entry name" value="PROTEIN KINASE DOMAIN-CONTAINING PROTEIN-RELATED"/>
    <property type="match status" value="1"/>
</dbReference>